<proteinExistence type="predicted"/>
<evidence type="ECO:0000313" key="4">
    <source>
        <dbReference type="Proteomes" id="UP001519654"/>
    </source>
</evidence>
<feature type="transmembrane region" description="Helical" evidence="2">
    <location>
        <begin position="84"/>
        <end position="105"/>
    </location>
</feature>
<accession>A0ABS5YIE0</accession>
<sequence>MTSGSDWFGKPSPQGPRPDDTVILNELSDGSVAVPDEADATVILPASSHTMIMPPVPREVPALERIPAAEPEPPAPEPRKRGKWLVAAGVASLLVVAAGGSAAYATAGDIPRGTEVLGLDLGALTRDEAEKALGDHVATRSTQPARVRLDGKDVAVQPDAIGLAFDVAATVEAAAASGLRLFGTRQILPAVRLDAAKLESELRKQVAPERITMVRPAIAFQGTEPVTRYGKPGLDLDRGLAADRVKGAWPTGDVADVPLTTRTPEMTDAQVDTLVADVAKPAVAAPVAVTVGAKTLQLTPAALAKGLVFRPDAAGKLAPAIDATRLRTAAATALRPVETAAKPASVRLVSGRPQVVAGAPGRLVDLAKLGPELLAVLGQPAPRAVTGVLATTDSEVDEAAVTKLGIKERVSTFTTYFTGGRSSPRSQNIITVAKAVDGAIVQPGATFSLNGHTGERTYAKGYKDAPVIVGGVLEPGVGGGASQFTTTLFNAAYYAGLEDVEHKPHSFYFSRYPSVIESTIFYPTLDLKFKNTTPYGILIDTATTGRSVTVSMWSTKVYDSVKTVYGPRRNVTSPPTVNREAGPRCIATSGLPGFTQDAWRVIRKDGQEVEREKFTWRYDPEPRFVCGGQD</sequence>
<keyword evidence="2" id="KW-1133">Transmembrane helix</keyword>
<reference evidence="3 4" key="1">
    <citation type="submission" date="2021-06" db="EMBL/GenBank/DDBJ databases">
        <title>Actinoplanes lichenicola sp. nov., and Actinoplanes ovalisporus sp. nov., isolated from lichen in Thailand.</title>
        <authorList>
            <person name="Saeng-In P."/>
            <person name="Kanchanasin P."/>
            <person name="Yuki M."/>
            <person name="Kudo T."/>
            <person name="Ohkuma M."/>
            <person name="Phongsopitanun W."/>
            <person name="Tanasupawat S."/>
        </authorList>
    </citation>
    <scope>NUCLEOTIDE SEQUENCE [LARGE SCALE GENOMIC DNA]</scope>
    <source>
        <strain evidence="3 4">NBRC 110975</strain>
    </source>
</reference>
<protein>
    <submittedName>
        <fullName evidence="3">VanW family protein</fullName>
    </submittedName>
</protein>
<keyword evidence="2" id="KW-0472">Membrane</keyword>
<evidence type="ECO:0000256" key="1">
    <source>
        <dbReference type="SAM" id="MobiDB-lite"/>
    </source>
</evidence>
<evidence type="ECO:0000313" key="3">
    <source>
        <dbReference type="EMBL" id="MBU2662811.1"/>
    </source>
</evidence>
<keyword evidence="4" id="KW-1185">Reference proteome</keyword>
<feature type="region of interest" description="Disordered" evidence="1">
    <location>
        <begin position="1"/>
        <end position="23"/>
    </location>
</feature>
<organism evidence="3 4">
    <name type="scientific">Paractinoplanes bogorensis</name>
    <dbReference type="NCBI Taxonomy" id="1610840"/>
    <lineage>
        <taxon>Bacteria</taxon>
        <taxon>Bacillati</taxon>
        <taxon>Actinomycetota</taxon>
        <taxon>Actinomycetes</taxon>
        <taxon>Micromonosporales</taxon>
        <taxon>Micromonosporaceae</taxon>
        <taxon>Paractinoplanes</taxon>
    </lineage>
</organism>
<name>A0ABS5YIE0_9ACTN</name>
<dbReference type="PANTHER" id="PTHR35788">
    <property type="entry name" value="EXPORTED PROTEIN-RELATED"/>
    <property type="match status" value="1"/>
</dbReference>
<dbReference type="Pfam" id="PF04294">
    <property type="entry name" value="VanW"/>
    <property type="match status" value="1"/>
</dbReference>
<keyword evidence="2" id="KW-0812">Transmembrane</keyword>
<dbReference type="PANTHER" id="PTHR35788:SF1">
    <property type="entry name" value="EXPORTED PROTEIN"/>
    <property type="match status" value="1"/>
</dbReference>
<dbReference type="Proteomes" id="UP001519654">
    <property type="component" value="Unassembled WGS sequence"/>
</dbReference>
<dbReference type="InterPro" id="IPR007391">
    <property type="entry name" value="Vancomycin_resist_VanW"/>
</dbReference>
<dbReference type="EMBL" id="JAHKKG010000002">
    <property type="protein sequence ID" value="MBU2662811.1"/>
    <property type="molecule type" value="Genomic_DNA"/>
</dbReference>
<dbReference type="RefSeq" id="WP_215784813.1">
    <property type="nucleotide sequence ID" value="NZ_JAHKKG010000002.1"/>
</dbReference>
<gene>
    <name evidence="3" type="ORF">KOI35_04750</name>
</gene>
<dbReference type="InterPro" id="IPR052913">
    <property type="entry name" value="Glycopeptide_resist_protein"/>
</dbReference>
<evidence type="ECO:0000256" key="2">
    <source>
        <dbReference type="SAM" id="Phobius"/>
    </source>
</evidence>
<comment type="caution">
    <text evidence="3">The sequence shown here is derived from an EMBL/GenBank/DDBJ whole genome shotgun (WGS) entry which is preliminary data.</text>
</comment>